<dbReference type="STRING" id="685588.A0A067SQB7"/>
<keyword evidence="1" id="KW-0812">Transmembrane</keyword>
<sequence length="312" mass="35164">MPYEDPQIATRSINILAYFTIGSLAVLIWDILSELQRDIQQMHSVEFRPAQKISYILSRITMLAYIFTDAISQTTPIESCTQIHRAMIVLGMIAIPTTALIIFFRIRAVFQRDRFITVIFGVLWLSVVGGSATIITGVSLESTPSKYCTISQKIAPYYAGSLIGPLLYLCLGYMFISAKLVSAAQMDFSMQLGFREFFIGEFVPVFSKGLLQEGQVFYLSAVIFQLITFIIFISTPTPTRFVLVDPSLALMNIMACKVYRNSTSKEERRKIQKLDLPIPLTYVQSDLLLTGHQSYNLRGIQVTKTVERNSSL</sequence>
<evidence type="ECO:0000313" key="2">
    <source>
        <dbReference type="EMBL" id="KDR73081.1"/>
    </source>
</evidence>
<feature type="transmembrane region" description="Helical" evidence="1">
    <location>
        <begin position="155"/>
        <end position="176"/>
    </location>
</feature>
<feature type="transmembrane region" description="Helical" evidence="1">
    <location>
        <begin position="216"/>
        <end position="235"/>
    </location>
</feature>
<protein>
    <recommendedName>
        <fullName evidence="4">Glucose receptor Git3 N-terminal domain-containing protein</fullName>
    </recommendedName>
</protein>
<evidence type="ECO:0000313" key="3">
    <source>
        <dbReference type="Proteomes" id="UP000027222"/>
    </source>
</evidence>
<dbReference type="Proteomes" id="UP000027222">
    <property type="component" value="Unassembled WGS sequence"/>
</dbReference>
<reference evidence="3" key="1">
    <citation type="journal article" date="2014" name="Proc. Natl. Acad. Sci. U.S.A.">
        <title>Extensive sampling of basidiomycete genomes demonstrates inadequacy of the white-rot/brown-rot paradigm for wood decay fungi.</title>
        <authorList>
            <person name="Riley R."/>
            <person name="Salamov A.A."/>
            <person name="Brown D.W."/>
            <person name="Nagy L.G."/>
            <person name="Floudas D."/>
            <person name="Held B.W."/>
            <person name="Levasseur A."/>
            <person name="Lombard V."/>
            <person name="Morin E."/>
            <person name="Otillar R."/>
            <person name="Lindquist E.A."/>
            <person name="Sun H."/>
            <person name="LaButti K.M."/>
            <person name="Schmutz J."/>
            <person name="Jabbour D."/>
            <person name="Luo H."/>
            <person name="Baker S.E."/>
            <person name="Pisabarro A.G."/>
            <person name="Walton J.D."/>
            <person name="Blanchette R.A."/>
            <person name="Henrissat B."/>
            <person name="Martin F."/>
            <person name="Cullen D."/>
            <person name="Hibbett D.S."/>
            <person name="Grigoriev I.V."/>
        </authorList>
    </citation>
    <scope>NUCLEOTIDE SEQUENCE [LARGE SCALE GENOMIC DNA]</scope>
    <source>
        <strain evidence="3">CBS 339.88</strain>
    </source>
</reference>
<evidence type="ECO:0008006" key="4">
    <source>
        <dbReference type="Google" id="ProtNLM"/>
    </source>
</evidence>
<dbReference type="HOGENOM" id="CLU_060549_0_0_1"/>
<feature type="transmembrane region" description="Helical" evidence="1">
    <location>
        <begin position="115"/>
        <end position="135"/>
    </location>
</feature>
<dbReference type="AlphaFoldDB" id="A0A067SQB7"/>
<name>A0A067SQB7_GALM3</name>
<proteinExistence type="predicted"/>
<keyword evidence="3" id="KW-1185">Reference proteome</keyword>
<keyword evidence="1" id="KW-0472">Membrane</keyword>
<dbReference type="OrthoDB" id="3038990at2759"/>
<keyword evidence="1" id="KW-1133">Transmembrane helix</keyword>
<feature type="transmembrane region" description="Helical" evidence="1">
    <location>
        <begin position="53"/>
        <end position="71"/>
    </location>
</feature>
<feature type="transmembrane region" description="Helical" evidence="1">
    <location>
        <begin position="83"/>
        <end position="103"/>
    </location>
</feature>
<dbReference type="EMBL" id="KL142387">
    <property type="protein sequence ID" value="KDR73081.1"/>
    <property type="molecule type" value="Genomic_DNA"/>
</dbReference>
<organism evidence="2 3">
    <name type="scientific">Galerina marginata (strain CBS 339.88)</name>
    <dbReference type="NCBI Taxonomy" id="685588"/>
    <lineage>
        <taxon>Eukaryota</taxon>
        <taxon>Fungi</taxon>
        <taxon>Dikarya</taxon>
        <taxon>Basidiomycota</taxon>
        <taxon>Agaricomycotina</taxon>
        <taxon>Agaricomycetes</taxon>
        <taxon>Agaricomycetidae</taxon>
        <taxon>Agaricales</taxon>
        <taxon>Agaricineae</taxon>
        <taxon>Strophariaceae</taxon>
        <taxon>Galerina</taxon>
    </lineage>
</organism>
<evidence type="ECO:0000256" key="1">
    <source>
        <dbReference type="SAM" id="Phobius"/>
    </source>
</evidence>
<gene>
    <name evidence="2" type="ORF">GALMADRAFT_747969</name>
</gene>
<accession>A0A067SQB7</accession>
<feature type="transmembrane region" description="Helical" evidence="1">
    <location>
        <begin position="12"/>
        <end position="32"/>
    </location>
</feature>